<protein>
    <recommendedName>
        <fullName evidence="3">HNH endonuclease</fullName>
    </recommendedName>
</protein>
<organism evidence="1 2">
    <name type="scientific">Belnapia arida</name>
    <dbReference type="NCBI Taxonomy" id="2804533"/>
    <lineage>
        <taxon>Bacteria</taxon>
        <taxon>Pseudomonadati</taxon>
        <taxon>Pseudomonadota</taxon>
        <taxon>Alphaproteobacteria</taxon>
        <taxon>Acetobacterales</taxon>
        <taxon>Roseomonadaceae</taxon>
        <taxon>Belnapia</taxon>
    </lineage>
</organism>
<proteinExistence type="predicted"/>
<evidence type="ECO:0000313" key="1">
    <source>
        <dbReference type="EMBL" id="MBL6082188.1"/>
    </source>
</evidence>
<keyword evidence="2" id="KW-1185">Reference proteome</keyword>
<dbReference type="EMBL" id="JAETWB010000051">
    <property type="protein sequence ID" value="MBL6082188.1"/>
    <property type="molecule type" value="Genomic_DNA"/>
</dbReference>
<dbReference type="Proteomes" id="UP000660885">
    <property type="component" value="Unassembled WGS sequence"/>
</dbReference>
<accession>A0ABS1UBX0</accession>
<name>A0ABS1UBX0_9PROT</name>
<reference evidence="1 2" key="1">
    <citation type="submission" date="2021-01" db="EMBL/GenBank/DDBJ databases">
        <title>Belnapia mucosa sp. nov. and Belnapia arida sp. nov., isolated from the Tabernas Desert (Almeria, Spain).</title>
        <authorList>
            <person name="Molina-Menor E."/>
            <person name="Vidal-Verdu A."/>
            <person name="Calonge A."/>
            <person name="Satari L."/>
            <person name="Pereto J."/>
            <person name="Porcar M."/>
        </authorList>
    </citation>
    <scope>NUCLEOTIDE SEQUENCE [LARGE SCALE GENOMIC DNA]</scope>
    <source>
        <strain evidence="1 2">T18</strain>
    </source>
</reference>
<dbReference type="RefSeq" id="WP_202835399.1">
    <property type="nucleotide sequence ID" value="NZ_JAETWB010000051.1"/>
</dbReference>
<evidence type="ECO:0000313" key="2">
    <source>
        <dbReference type="Proteomes" id="UP000660885"/>
    </source>
</evidence>
<sequence length="142" mass="15022">MLSRAAGGSDAASNFICLCPMCRAAVHPHLGVSLARRLLQTAAVRLAEWLDREGRLARETRHLGPALKLFGLGASRPAQIDVVEAALHAAHCCWSARPAPARASPSRFRPCCPGLCVVVSPLKALMSDQVSGCSAAAYRQPP</sequence>
<evidence type="ECO:0008006" key="3">
    <source>
        <dbReference type="Google" id="ProtNLM"/>
    </source>
</evidence>
<dbReference type="Gene3D" id="3.40.50.300">
    <property type="entry name" value="P-loop containing nucleotide triphosphate hydrolases"/>
    <property type="match status" value="1"/>
</dbReference>
<comment type="caution">
    <text evidence="1">The sequence shown here is derived from an EMBL/GenBank/DDBJ whole genome shotgun (WGS) entry which is preliminary data.</text>
</comment>
<gene>
    <name evidence="1" type="ORF">JMJ56_29870</name>
</gene>
<dbReference type="InterPro" id="IPR027417">
    <property type="entry name" value="P-loop_NTPase"/>
</dbReference>